<feature type="region of interest" description="Disordered" evidence="1">
    <location>
        <begin position="79"/>
        <end position="104"/>
    </location>
</feature>
<evidence type="ECO:0000256" key="1">
    <source>
        <dbReference type="SAM" id="MobiDB-lite"/>
    </source>
</evidence>
<dbReference type="EMBL" id="KI392979">
    <property type="protein sequence ID" value="ERN09871.1"/>
    <property type="molecule type" value="Genomic_DNA"/>
</dbReference>
<dbReference type="AlphaFoldDB" id="W1PQ74"/>
<accession>W1PQ74</accession>
<organism evidence="2 3">
    <name type="scientific">Amborella trichopoda</name>
    <dbReference type="NCBI Taxonomy" id="13333"/>
    <lineage>
        <taxon>Eukaryota</taxon>
        <taxon>Viridiplantae</taxon>
        <taxon>Streptophyta</taxon>
        <taxon>Embryophyta</taxon>
        <taxon>Tracheophyta</taxon>
        <taxon>Spermatophyta</taxon>
        <taxon>Magnoliopsida</taxon>
        <taxon>Amborellales</taxon>
        <taxon>Amborellaceae</taxon>
        <taxon>Amborella</taxon>
    </lineage>
</organism>
<sequence>MGRVNSLGGRKNQRRSGYLYDVQNLLENFSSHRGVEAYFTSLASETDAILIRELCQELQDLLLGLVAREPQAWTLKRSTNSFSRRRCPPQRGAVEAKMSGRSLP</sequence>
<keyword evidence="3" id="KW-1185">Reference proteome</keyword>
<dbReference type="Proteomes" id="UP000017836">
    <property type="component" value="Unassembled WGS sequence"/>
</dbReference>
<dbReference type="HOGENOM" id="CLU_2253694_0_0_1"/>
<protein>
    <submittedName>
        <fullName evidence="2">Uncharacterized protein</fullName>
    </submittedName>
</protein>
<proteinExistence type="predicted"/>
<reference evidence="3" key="1">
    <citation type="journal article" date="2013" name="Science">
        <title>The Amborella genome and the evolution of flowering plants.</title>
        <authorList>
            <consortium name="Amborella Genome Project"/>
        </authorList>
    </citation>
    <scope>NUCLEOTIDE SEQUENCE [LARGE SCALE GENOMIC DNA]</scope>
</reference>
<evidence type="ECO:0000313" key="2">
    <source>
        <dbReference type="EMBL" id="ERN09871.1"/>
    </source>
</evidence>
<name>W1PQ74_AMBTC</name>
<dbReference type="Gramene" id="ERN09871">
    <property type="protein sequence ID" value="ERN09871"/>
    <property type="gene ID" value="AMTR_s00013p00098460"/>
</dbReference>
<gene>
    <name evidence="2" type="ORF">AMTR_s00013p00098460</name>
</gene>
<evidence type="ECO:0000313" key="3">
    <source>
        <dbReference type="Proteomes" id="UP000017836"/>
    </source>
</evidence>